<dbReference type="SUPFAM" id="SSF63825">
    <property type="entry name" value="YWTD domain"/>
    <property type="match status" value="1"/>
</dbReference>
<evidence type="ECO:0000313" key="1">
    <source>
        <dbReference type="EMBL" id="RTQ94441.1"/>
    </source>
</evidence>
<proteinExistence type="predicted"/>
<dbReference type="PANTHER" id="PTHR47197:SF3">
    <property type="entry name" value="DIHYDRO-HEME D1 DEHYDROGENASE"/>
    <property type="match status" value="1"/>
</dbReference>
<name>A0A431UUP1_9BACI</name>
<keyword evidence="2" id="KW-1185">Reference proteome</keyword>
<dbReference type="Gene3D" id="2.130.10.10">
    <property type="entry name" value="YVTN repeat-like/Quinoprotein amine dehydrogenase"/>
    <property type="match status" value="1"/>
</dbReference>
<dbReference type="RefSeq" id="WP_126293424.1">
    <property type="nucleotide sequence ID" value="NZ_CP155468.1"/>
</dbReference>
<dbReference type="Proteomes" id="UP000276349">
    <property type="component" value="Unassembled WGS sequence"/>
</dbReference>
<dbReference type="AlphaFoldDB" id="A0A431UUP1"/>
<gene>
    <name evidence="1" type="ORF">EKG35_05340</name>
</gene>
<organism evidence="1 2">
    <name type="scientific">Lysinibacillus telephonicus</name>
    <dbReference type="NCBI Taxonomy" id="1714840"/>
    <lineage>
        <taxon>Bacteria</taxon>
        <taxon>Bacillati</taxon>
        <taxon>Bacillota</taxon>
        <taxon>Bacilli</taxon>
        <taxon>Bacillales</taxon>
        <taxon>Bacillaceae</taxon>
        <taxon>Lysinibacillus</taxon>
    </lineage>
</organism>
<sequence length="317" mass="35757">MNYIKTFIFLLLITVIAGCRDEKFSSINHHQSFVASVSILEPSVTFYNPLGEEIAVWNFNKAYTGAALIQQDRILLYGHQLDEADIYELSSGKKLQTIKTGIGTTNVYYEEKEKKIFIANSERNSVTSYDDKGNKLNELELRNYPMSMASYNGKLYVVNYKDTLLSVVNMENLKLEAEWPIAKSSNGVLIIPEENTIWIGGHGEGSRPNQSIDVLDLQTGNLVDKIKVSMMPIGFSRNEDVVYIVNHGANELYAMDLKGNTLWKTEVGANPFSVAIIEDEVVVAGYDDHKLYFLKNGQITKEIYTNKGPFQLLVREV</sequence>
<dbReference type="OrthoDB" id="120019at2"/>
<dbReference type="PROSITE" id="PS51257">
    <property type="entry name" value="PROKAR_LIPOPROTEIN"/>
    <property type="match status" value="1"/>
</dbReference>
<accession>A0A431UUP1</accession>
<evidence type="ECO:0000313" key="2">
    <source>
        <dbReference type="Proteomes" id="UP000276349"/>
    </source>
</evidence>
<reference evidence="1 2" key="1">
    <citation type="submission" date="2018-12" db="EMBL/GenBank/DDBJ databases">
        <authorList>
            <person name="Yu L."/>
        </authorList>
    </citation>
    <scope>NUCLEOTIDE SEQUENCE [LARGE SCALE GENOMIC DNA]</scope>
    <source>
        <strain evidence="1 2">S5H2222</strain>
    </source>
</reference>
<comment type="caution">
    <text evidence="1">The sequence shown here is derived from an EMBL/GenBank/DDBJ whole genome shotgun (WGS) entry which is preliminary data.</text>
</comment>
<protein>
    <submittedName>
        <fullName evidence="1">YncE family protein</fullName>
    </submittedName>
</protein>
<dbReference type="PANTHER" id="PTHR47197">
    <property type="entry name" value="PROTEIN NIRF"/>
    <property type="match status" value="1"/>
</dbReference>
<dbReference type="EMBL" id="RXNR01000011">
    <property type="protein sequence ID" value="RTQ94441.1"/>
    <property type="molecule type" value="Genomic_DNA"/>
</dbReference>
<dbReference type="InterPro" id="IPR015943">
    <property type="entry name" value="WD40/YVTN_repeat-like_dom_sf"/>
</dbReference>
<dbReference type="InterPro" id="IPR051200">
    <property type="entry name" value="Host-pathogen_enzymatic-act"/>
</dbReference>